<gene>
    <name evidence="1" type="ORF">MmonteBS_12270</name>
    <name evidence="2" type="ORF">NJB18185_27740</name>
</gene>
<sequence length="115" mass="12695">MLFCVGDSVHLIRQRPSTIEMLATARNAYIENDVDVRIVAVGDETAAARDALMAVIDPGSLSRKTRALFVNAVVDGIGLSQQLQRYIAVLIAQMEDRLRDRSDISSDVRIEGLEH</sequence>
<keyword evidence="3" id="KW-1185">Reference proteome</keyword>
<reference evidence="2" key="3">
    <citation type="journal article" date="2022" name="Microbiol. Resour. Announc.">
        <title>Draft Genome Sequences of Eight Mycobacterium montefiorense Strains Isolated from Salamanders in Captivity.</title>
        <authorList>
            <person name="Komine T."/>
            <person name="Ihara H."/>
            <person name="Fukano H."/>
            <person name="Hoshino Y."/>
            <person name="Kurata O."/>
            <person name="Wada S."/>
        </authorList>
    </citation>
    <scope>NUCLEOTIDE SEQUENCE</scope>
    <source>
        <strain evidence="2">NJB18185</strain>
    </source>
</reference>
<evidence type="ECO:0000313" key="2">
    <source>
        <dbReference type="EMBL" id="GKU73002.1"/>
    </source>
</evidence>
<evidence type="ECO:0000313" key="4">
    <source>
        <dbReference type="Proteomes" id="UP001139505"/>
    </source>
</evidence>
<organism evidence="2 4">
    <name type="scientific">Mycobacterium montefiorense</name>
    <dbReference type="NCBI Taxonomy" id="154654"/>
    <lineage>
        <taxon>Bacteria</taxon>
        <taxon>Bacillati</taxon>
        <taxon>Actinomycetota</taxon>
        <taxon>Actinomycetes</taxon>
        <taxon>Mycobacteriales</taxon>
        <taxon>Mycobacteriaceae</taxon>
        <taxon>Mycobacterium</taxon>
        <taxon>Mycobacterium simiae complex</taxon>
    </lineage>
</organism>
<name>A0AA37PMS8_9MYCO</name>
<dbReference type="Proteomes" id="UP000245060">
    <property type="component" value="Unassembled WGS sequence"/>
</dbReference>
<dbReference type="EMBL" id="BQYH01000017">
    <property type="protein sequence ID" value="GKU73002.1"/>
    <property type="molecule type" value="Genomic_DNA"/>
</dbReference>
<accession>A0AA37PMS8</accession>
<dbReference type="Proteomes" id="UP001139505">
    <property type="component" value="Unassembled WGS sequence"/>
</dbReference>
<evidence type="ECO:0000313" key="3">
    <source>
        <dbReference type="Proteomes" id="UP000245060"/>
    </source>
</evidence>
<reference evidence="1" key="1">
    <citation type="journal article" date="2018" name="Genome Announc.">
        <title>Draft Genome Sequence of Mycobacterium montefiorense Isolated from Japanese Black Salamander (Hynobius nigrescens).</title>
        <authorList>
            <person name="Fukano H."/>
            <person name="Yoshida M."/>
            <person name="Shimizu A."/>
            <person name="Iwao H."/>
            <person name="Katayama Y."/>
            <person name="Omatsu T."/>
            <person name="Mizutani T."/>
            <person name="Kurata O."/>
            <person name="Wada S."/>
            <person name="Hoshino Y."/>
        </authorList>
    </citation>
    <scope>NUCLEOTIDE SEQUENCE</scope>
    <source>
        <strain evidence="1">BS</strain>
    </source>
</reference>
<reference evidence="3" key="2">
    <citation type="submission" date="2018-04" db="EMBL/GenBank/DDBJ databases">
        <title>Draft genome sequence of Mycobacterium montefiorense isolated from Japanese black salamander.</title>
        <authorList>
            <person name="Fukano H."/>
            <person name="Yoshida M."/>
            <person name="Shimizu A."/>
            <person name="Iwao H."/>
            <person name="Kurata O."/>
            <person name="Katayama Y."/>
            <person name="Omatsu T."/>
            <person name="Mizutani T."/>
            <person name="Wada S."/>
            <person name="Hoshino Y."/>
        </authorList>
    </citation>
    <scope>NUCLEOTIDE SEQUENCE [LARGE SCALE GENOMIC DNA]</scope>
    <source>
        <strain evidence="3">BS</strain>
    </source>
</reference>
<protein>
    <submittedName>
        <fullName evidence="2">Uncharacterized protein</fullName>
    </submittedName>
</protein>
<dbReference type="AlphaFoldDB" id="A0AA37PMS8"/>
<reference evidence="2" key="4">
    <citation type="submission" date="2022-04" db="EMBL/GenBank/DDBJ databases">
        <authorList>
            <person name="Komine T."/>
            <person name="Fukano H."/>
            <person name="Wada S."/>
        </authorList>
    </citation>
    <scope>NUCLEOTIDE SEQUENCE</scope>
    <source>
        <strain evidence="2">NJB18185</strain>
    </source>
</reference>
<dbReference type="EMBL" id="BFCH01000008">
    <property type="protein sequence ID" value="GBG36855.1"/>
    <property type="molecule type" value="Genomic_DNA"/>
</dbReference>
<proteinExistence type="predicted"/>
<evidence type="ECO:0000313" key="1">
    <source>
        <dbReference type="EMBL" id="GBG36855.1"/>
    </source>
</evidence>
<comment type="caution">
    <text evidence="2">The sequence shown here is derived from an EMBL/GenBank/DDBJ whole genome shotgun (WGS) entry which is preliminary data.</text>
</comment>